<dbReference type="Proteomes" id="UP000299102">
    <property type="component" value="Unassembled WGS sequence"/>
</dbReference>
<dbReference type="EMBL" id="BGZK01001171">
    <property type="protein sequence ID" value="GBP73360.1"/>
    <property type="molecule type" value="Genomic_DNA"/>
</dbReference>
<comment type="caution">
    <text evidence="1">The sequence shown here is derived from an EMBL/GenBank/DDBJ whole genome shotgun (WGS) entry which is preliminary data.</text>
</comment>
<accession>A0A4C1YE90</accession>
<proteinExistence type="predicted"/>
<organism evidence="1 2">
    <name type="scientific">Eumeta variegata</name>
    <name type="common">Bagworm moth</name>
    <name type="synonym">Eumeta japonica</name>
    <dbReference type="NCBI Taxonomy" id="151549"/>
    <lineage>
        <taxon>Eukaryota</taxon>
        <taxon>Metazoa</taxon>
        <taxon>Ecdysozoa</taxon>
        <taxon>Arthropoda</taxon>
        <taxon>Hexapoda</taxon>
        <taxon>Insecta</taxon>
        <taxon>Pterygota</taxon>
        <taxon>Neoptera</taxon>
        <taxon>Endopterygota</taxon>
        <taxon>Lepidoptera</taxon>
        <taxon>Glossata</taxon>
        <taxon>Ditrysia</taxon>
        <taxon>Tineoidea</taxon>
        <taxon>Psychidae</taxon>
        <taxon>Oiketicinae</taxon>
        <taxon>Eumeta</taxon>
    </lineage>
</organism>
<evidence type="ECO:0000313" key="1">
    <source>
        <dbReference type="EMBL" id="GBP73360.1"/>
    </source>
</evidence>
<gene>
    <name evidence="1" type="ORF">EVAR_60594_1</name>
</gene>
<sequence length="110" mass="12265">MGGSRDTYSLALSQLFRRGSSAHRREPYHVEVNLAAARKCAGSTVEITIIETDVKWQLPLLVLSTANNKVLPSPSPRPLMRPLDTDDDTAIHKGTSNFIEFVLRTLRSPY</sequence>
<reference evidence="1 2" key="1">
    <citation type="journal article" date="2019" name="Commun. Biol.">
        <title>The bagworm genome reveals a unique fibroin gene that provides high tensile strength.</title>
        <authorList>
            <person name="Kono N."/>
            <person name="Nakamura H."/>
            <person name="Ohtoshi R."/>
            <person name="Tomita M."/>
            <person name="Numata K."/>
            <person name="Arakawa K."/>
        </authorList>
    </citation>
    <scope>NUCLEOTIDE SEQUENCE [LARGE SCALE GENOMIC DNA]</scope>
</reference>
<name>A0A4C1YE90_EUMVA</name>
<evidence type="ECO:0000313" key="2">
    <source>
        <dbReference type="Proteomes" id="UP000299102"/>
    </source>
</evidence>
<protein>
    <submittedName>
        <fullName evidence="1">Uncharacterized protein</fullName>
    </submittedName>
</protein>
<dbReference type="AlphaFoldDB" id="A0A4C1YE90"/>
<keyword evidence="2" id="KW-1185">Reference proteome</keyword>